<accession>A0AAU9ISV2</accession>
<keyword evidence="2" id="KW-1185">Reference proteome</keyword>
<name>A0AAU9ISV2_9CILI</name>
<sequence length="66" mass="7972">MESKNCKSSFKLFSLEKLTEFWCPQKCYLEIYSISWTILWLSQKQLFKSWTNLIPKNIKGCNYILK</sequence>
<proteinExistence type="predicted"/>
<evidence type="ECO:0000313" key="1">
    <source>
        <dbReference type="EMBL" id="CAG9314295.1"/>
    </source>
</evidence>
<comment type="caution">
    <text evidence="1">The sequence shown here is derived from an EMBL/GenBank/DDBJ whole genome shotgun (WGS) entry which is preliminary data.</text>
</comment>
<protein>
    <submittedName>
        <fullName evidence="1">Uncharacterized protein</fullName>
    </submittedName>
</protein>
<dbReference type="Proteomes" id="UP001162131">
    <property type="component" value="Unassembled WGS sequence"/>
</dbReference>
<gene>
    <name evidence="1" type="ORF">BSTOLATCC_MIC11306</name>
</gene>
<dbReference type="AlphaFoldDB" id="A0AAU9ISV2"/>
<organism evidence="1 2">
    <name type="scientific">Blepharisma stoltei</name>
    <dbReference type="NCBI Taxonomy" id="1481888"/>
    <lineage>
        <taxon>Eukaryota</taxon>
        <taxon>Sar</taxon>
        <taxon>Alveolata</taxon>
        <taxon>Ciliophora</taxon>
        <taxon>Postciliodesmatophora</taxon>
        <taxon>Heterotrichea</taxon>
        <taxon>Heterotrichida</taxon>
        <taxon>Blepharismidae</taxon>
        <taxon>Blepharisma</taxon>
    </lineage>
</organism>
<dbReference type="EMBL" id="CAJZBQ010000012">
    <property type="protein sequence ID" value="CAG9314295.1"/>
    <property type="molecule type" value="Genomic_DNA"/>
</dbReference>
<evidence type="ECO:0000313" key="2">
    <source>
        <dbReference type="Proteomes" id="UP001162131"/>
    </source>
</evidence>
<reference evidence="1" key="1">
    <citation type="submission" date="2021-09" db="EMBL/GenBank/DDBJ databases">
        <authorList>
            <consortium name="AG Swart"/>
            <person name="Singh M."/>
            <person name="Singh A."/>
            <person name="Seah K."/>
            <person name="Emmerich C."/>
        </authorList>
    </citation>
    <scope>NUCLEOTIDE SEQUENCE</scope>
    <source>
        <strain evidence="1">ATCC30299</strain>
    </source>
</reference>